<feature type="non-terminal residue" evidence="1">
    <location>
        <position position="1"/>
    </location>
</feature>
<reference evidence="1 2" key="1">
    <citation type="submission" date="2020-06" db="EMBL/GenBank/DDBJ databases">
        <title>Transcriptomic and genomic resources for Thalictrum thalictroides and T. hernandezii: Facilitating candidate gene discovery in an emerging model plant lineage.</title>
        <authorList>
            <person name="Arias T."/>
            <person name="Riano-Pachon D.M."/>
            <person name="Di Stilio V.S."/>
        </authorList>
    </citation>
    <scope>NUCLEOTIDE SEQUENCE [LARGE SCALE GENOMIC DNA]</scope>
    <source>
        <strain evidence="2">cv. WT478/WT964</strain>
        <tissue evidence="1">Leaves</tissue>
    </source>
</reference>
<evidence type="ECO:0000313" key="2">
    <source>
        <dbReference type="Proteomes" id="UP000554482"/>
    </source>
</evidence>
<accession>A0A7J6V894</accession>
<dbReference type="Proteomes" id="UP000554482">
    <property type="component" value="Unassembled WGS sequence"/>
</dbReference>
<evidence type="ECO:0000313" key="1">
    <source>
        <dbReference type="EMBL" id="KAF5180612.1"/>
    </source>
</evidence>
<gene>
    <name evidence="1" type="ORF">FRX31_029801</name>
</gene>
<dbReference type="EMBL" id="JABWDY010037175">
    <property type="protein sequence ID" value="KAF5180612.1"/>
    <property type="molecule type" value="Genomic_DNA"/>
</dbReference>
<keyword evidence="2" id="KW-1185">Reference proteome</keyword>
<comment type="caution">
    <text evidence="1">The sequence shown here is derived from an EMBL/GenBank/DDBJ whole genome shotgun (WGS) entry which is preliminary data.</text>
</comment>
<organism evidence="1 2">
    <name type="scientific">Thalictrum thalictroides</name>
    <name type="common">Rue-anemone</name>
    <name type="synonym">Anemone thalictroides</name>
    <dbReference type="NCBI Taxonomy" id="46969"/>
    <lineage>
        <taxon>Eukaryota</taxon>
        <taxon>Viridiplantae</taxon>
        <taxon>Streptophyta</taxon>
        <taxon>Embryophyta</taxon>
        <taxon>Tracheophyta</taxon>
        <taxon>Spermatophyta</taxon>
        <taxon>Magnoliopsida</taxon>
        <taxon>Ranunculales</taxon>
        <taxon>Ranunculaceae</taxon>
        <taxon>Thalictroideae</taxon>
        <taxon>Thalictrum</taxon>
    </lineage>
</organism>
<sequence length="182" mass="19814">RSRKDVIQESNIIKNIFVETLVGKLRTHELELQLEPVKSKSVAFKASAADDASSVEDSNDLNTRMRYVPYNAPKSVSFDRNHGDKGKGQVLVKASVDWTNVLSSGQSYSDKSGICFTGVDSTAGNSNTIFVNSSHSVEVTTSYVQKNSAMGVGVGCQKFRPFPKPNIFYYMCGSAGHVASTF</sequence>
<name>A0A7J6V894_THATH</name>
<protein>
    <submittedName>
        <fullName evidence="1">Uncharacterized protein</fullName>
    </submittedName>
</protein>
<dbReference type="AlphaFoldDB" id="A0A7J6V894"/>
<proteinExistence type="predicted"/>